<dbReference type="InterPro" id="IPR036416">
    <property type="entry name" value="Pept_tRNA_hydro_sf"/>
</dbReference>
<comment type="subcellular location">
    <subcellularLocation>
        <location evidence="7">Cytoplasm</location>
    </subcellularLocation>
</comment>
<dbReference type="Gene3D" id="3.40.50.1470">
    <property type="entry name" value="Peptidyl-tRNA hydrolase"/>
    <property type="match status" value="1"/>
</dbReference>
<accession>A0A7U4QLG6</accession>
<keyword evidence="2 7" id="KW-0820">tRNA-binding</keyword>
<comment type="function">
    <text evidence="7">Hydrolyzes ribosome-free peptidyl-tRNAs (with 1 or more amino acids incorporated), which drop off the ribosome during protein synthesis, or as a result of ribosome stalling.</text>
</comment>
<sequence length="198" mass="22199">MPEEQVKILVGLGNPGLKYQWTRHNFGFLVIDKLISAYPLKEETRNGLVWWGKINIAHQEVIVAKPLTFMNLSGEAVRWLSFGFKIPPCQVLIIHDDLDLDWGRIKLVKEGGPGGHKGVISIQTLLGTKRIPRLKIGIGRPFSESTIDYVLSEFSPKEKEDLGIILNQAQSAIETILKEGLNKAMSIFNVKNSLLKDN</sequence>
<dbReference type="PROSITE" id="PS01195">
    <property type="entry name" value="PEPT_TRNA_HYDROL_1"/>
    <property type="match status" value="1"/>
</dbReference>
<dbReference type="GO" id="GO:0000049">
    <property type="term" value="F:tRNA binding"/>
    <property type="evidence" value="ECO:0007669"/>
    <property type="project" value="UniProtKB-UniRule"/>
</dbReference>
<dbReference type="SUPFAM" id="SSF53178">
    <property type="entry name" value="Peptidyl-tRNA hydrolase-like"/>
    <property type="match status" value="1"/>
</dbReference>
<comment type="function">
    <text evidence="7">Catalyzes the release of premature peptidyl moieties from peptidyl-tRNA molecules trapped in stalled 50S ribosomal subunits, and thus maintains levels of free tRNAs and 50S ribosomes.</text>
</comment>
<keyword evidence="7" id="KW-0963">Cytoplasm</keyword>
<dbReference type="PANTHER" id="PTHR17224:SF1">
    <property type="entry name" value="PEPTIDYL-TRNA HYDROLASE"/>
    <property type="match status" value="1"/>
</dbReference>
<comment type="catalytic activity">
    <reaction evidence="7 8">
        <text>an N-acyl-L-alpha-aminoacyl-tRNA + H2O = an N-acyl-L-amino acid + a tRNA + H(+)</text>
        <dbReference type="Rhea" id="RHEA:54448"/>
        <dbReference type="Rhea" id="RHEA-COMP:10123"/>
        <dbReference type="Rhea" id="RHEA-COMP:13883"/>
        <dbReference type="ChEBI" id="CHEBI:15377"/>
        <dbReference type="ChEBI" id="CHEBI:15378"/>
        <dbReference type="ChEBI" id="CHEBI:59874"/>
        <dbReference type="ChEBI" id="CHEBI:78442"/>
        <dbReference type="ChEBI" id="CHEBI:138191"/>
        <dbReference type="EC" id="3.1.1.29"/>
    </reaction>
</comment>
<feature type="site" description="Discriminates between blocked and unblocked aminoacyl-tRNA" evidence="7">
    <location>
        <position position="14"/>
    </location>
</feature>
<dbReference type="Pfam" id="PF01195">
    <property type="entry name" value="Pept_tRNA_hydro"/>
    <property type="match status" value="1"/>
</dbReference>
<dbReference type="CDD" id="cd00462">
    <property type="entry name" value="PTH"/>
    <property type="match status" value="1"/>
</dbReference>
<dbReference type="NCBIfam" id="TIGR00447">
    <property type="entry name" value="pth"/>
    <property type="match status" value="1"/>
</dbReference>
<dbReference type="GO" id="GO:0006515">
    <property type="term" value="P:protein quality control for misfolded or incompletely synthesized proteins"/>
    <property type="evidence" value="ECO:0007669"/>
    <property type="project" value="UniProtKB-UniRule"/>
</dbReference>
<evidence type="ECO:0000256" key="7">
    <source>
        <dbReference type="HAMAP-Rule" id="MF_00083"/>
    </source>
</evidence>
<dbReference type="AlphaFoldDB" id="A0A7U4QLG6"/>
<keyword evidence="4 7" id="KW-0694">RNA-binding</keyword>
<feature type="binding site" evidence="7">
    <location>
        <position position="19"/>
    </location>
    <ligand>
        <name>tRNA</name>
        <dbReference type="ChEBI" id="CHEBI:17843"/>
    </ligand>
</feature>
<dbReference type="EC" id="3.1.1.29" evidence="1 7"/>
<reference evidence="10 11" key="1">
    <citation type="submission" date="2015-10" db="EMBL/GenBank/DDBJ databases">
        <title>Candidatus Desulfofervidus auxilii, a hydrogenotrophic sulfate-reducing bacterium involved in the thermophilic anaerobic oxidation of methane.</title>
        <authorList>
            <person name="Krukenberg V."/>
            <person name="Richter M."/>
            <person name="Wegener G."/>
        </authorList>
    </citation>
    <scope>NUCLEOTIDE SEQUENCE [LARGE SCALE GENOMIC DNA]</scope>
    <source>
        <strain evidence="10 11">HS1</strain>
    </source>
</reference>
<evidence type="ECO:0000256" key="6">
    <source>
        <dbReference type="ARBA" id="ARBA00050038"/>
    </source>
</evidence>
<dbReference type="InterPro" id="IPR001328">
    <property type="entry name" value="Pept_tRNA_hydro"/>
</dbReference>
<feature type="binding site" evidence="7">
    <location>
        <position position="69"/>
    </location>
    <ligand>
        <name>tRNA</name>
        <dbReference type="ChEBI" id="CHEBI:17843"/>
    </ligand>
</feature>
<comment type="caution">
    <text evidence="7">Lacks conserved residue(s) required for the propagation of feature annotation.</text>
</comment>
<dbReference type="FunFam" id="3.40.50.1470:FF:000001">
    <property type="entry name" value="Peptidyl-tRNA hydrolase"/>
    <property type="match status" value="1"/>
</dbReference>
<feature type="active site" description="Proton acceptor" evidence="7">
    <location>
        <position position="24"/>
    </location>
</feature>
<keyword evidence="3 7" id="KW-0378">Hydrolase</keyword>
<evidence type="ECO:0000256" key="2">
    <source>
        <dbReference type="ARBA" id="ARBA00022555"/>
    </source>
</evidence>
<feature type="binding site" evidence="7">
    <location>
        <position position="71"/>
    </location>
    <ligand>
        <name>tRNA</name>
        <dbReference type="ChEBI" id="CHEBI:17843"/>
    </ligand>
</feature>
<evidence type="ECO:0000256" key="3">
    <source>
        <dbReference type="ARBA" id="ARBA00022801"/>
    </source>
</evidence>
<dbReference type="KEGG" id="daw:HS1_001702"/>
<dbReference type="EMBL" id="CP013015">
    <property type="protein sequence ID" value="AMM41496.1"/>
    <property type="molecule type" value="Genomic_DNA"/>
</dbReference>
<comment type="similarity">
    <text evidence="5 7 9">Belongs to the PTH family.</text>
</comment>
<protein>
    <recommendedName>
        <fullName evidence="6 7">Peptidyl-tRNA hydrolase</fullName>
        <shortName evidence="7">Pth</shortName>
        <ecNumber evidence="1 7">3.1.1.29</ecNumber>
    </recommendedName>
</protein>
<dbReference type="InterPro" id="IPR018171">
    <property type="entry name" value="Pept_tRNA_hydro_CS"/>
</dbReference>
<feature type="site" description="Stabilizes the basic form of H active site to accept a proton" evidence="7">
    <location>
        <position position="96"/>
    </location>
</feature>
<organism evidence="10 11">
    <name type="scientific">Desulfofervidus auxilii</name>
    <dbReference type="NCBI Taxonomy" id="1621989"/>
    <lineage>
        <taxon>Bacteria</taxon>
        <taxon>Pseudomonadati</taxon>
        <taxon>Thermodesulfobacteriota</taxon>
        <taxon>Candidatus Desulfofervidia</taxon>
        <taxon>Candidatus Desulfofervidales</taxon>
        <taxon>Candidatus Desulfofervidaceae</taxon>
        <taxon>Candidatus Desulfofervidus</taxon>
    </lineage>
</organism>
<dbReference type="GO" id="GO:0005737">
    <property type="term" value="C:cytoplasm"/>
    <property type="evidence" value="ECO:0007669"/>
    <property type="project" value="UniProtKB-SubCell"/>
</dbReference>
<dbReference type="RefSeq" id="WP_066063938.1">
    <property type="nucleotide sequence ID" value="NZ_CP013015.1"/>
</dbReference>
<evidence type="ECO:0000256" key="8">
    <source>
        <dbReference type="RuleBase" id="RU000673"/>
    </source>
</evidence>
<dbReference type="GO" id="GO:0072344">
    <property type="term" value="P:rescue of stalled ribosome"/>
    <property type="evidence" value="ECO:0007669"/>
    <property type="project" value="UniProtKB-UniRule"/>
</dbReference>
<dbReference type="Proteomes" id="UP000070560">
    <property type="component" value="Chromosome"/>
</dbReference>
<dbReference type="PANTHER" id="PTHR17224">
    <property type="entry name" value="PEPTIDYL-TRNA HYDROLASE"/>
    <property type="match status" value="1"/>
</dbReference>
<gene>
    <name evidence="7" type="primary">pth</name>
    <name evidence="10" type="ORF">HS1_001702</name>
</gene>
<evidence type="ECO:0000256" key="9">
    <source>
        <dbReference type="RuleBase" id="RU004320"/>
    </source>
</evidence>
<keyword evidence="11" id="KW-1185">Reference proteome</keyword>
<evidence type="ECO:0000256" key="1">
    <source>
        <dbReference type="ARBA" id="ARBA00013260"/>
    </source>
</evidence>
<evidence type="ECO:0000313" key="10">
    <source>
        <dbReference type="EMBL" id="AMM41496.1"/>
    </source>
</evidence>
<dbReference type="GO" id="GO:0004045">
    <property type="term" value="F:peptidyl-tRNA hydrolase activity"/>
    <property type="evidence" value="ECO:0007669"/>
    <property type="project" value="UniProtKB-UniRule"/>
</dbReference>
<comment type="subunit">
    <text evidence="7">Monomer.</text>
</comment>
<proteinExistence type="inferred from homology"/>
<evidence type="ECO:0000256" key="4">
    <source>
        <dbReference type="ARBA" id="ARBA00022884"/>
    </source>
</evidence>
<name>A0A7U4QLG6_DESA2</name>
<dbReference type="HAMAP" id="MF_00083">
    <property type="entry name" value="Pept_tRNA_hydro_bact"/>
    <property type="match status" value="1"/>
</dbReference>
<evidence type="ECO:0000313" key="11">
    <source>
        <dbReference type="Proteomes" id="UP000070560"/>
    </source>
</evidence>
<evidence type="ECO:0000256" key="5">
    <source>
        <dbReference type="ARBA" id="ARBA00038063"/>
    </source>
</evidence>